<protein>
    <submittedName>
        <fullName evidence="1">Uncharacterized protein</fullName>
    </submittedName>
</protein>
<keyword evidence="2" id="KW-1185">Reference proteome</keyword>
<dbReference type="RefSeq" id="WP_138727720.1">
    <property type="nucleotide sequence ID" value="NZ_SRMP02000001.1"/>
</dbReference>
<reference evidence="1 2" key="1">
    <citation type="submission" date="2024-12" db="EMBL/GenBank/DDBJ databases">
        <authorList>
            <person name="Hu S."/>
        </authorList>
    </citation>
    <scope>NUCLEOTIDE SEQUENCE [LARGE SCALE GENOMIC DNA]</scope>
    <source>
        <strain evidence="1 2">P-25</strain>
    </source>
</reference>
<name>A0ABW9JEG1_9SPHI</name>
<sequence length="164" mass="19072">MIEDQILASIRNSFYQSADNLTLLIAEDEIESFWSWFGENAVVLDVNDEPFEQYNKPDQYFSGRCFGNSQALFFATGMTYFEGFAKIEDNYLFHGFNVDDQKVVDVTVLSNPDVFLEHRFGLPDKYFGVQIPMNVVLEHNQPKIENNVLNIPHLIYEYYISLKT</sequence>
<organism evidence="1 2">
    <name type="scientific">Pedobacter helvus</name>
    <dbReference type="NCBI Taxonomy" id="2563444"/>
    <lineage>
        <taxon>Bacteria</taxon>
        <taxon>Pseudomonadati</taxon>
        <taxon>Bacteroidota</taxon>
        <taxon>Sphingobacteriia</taxon>
        <taxon>Sphingobacteriales</taxon>
        <taxon>Sphingobacteriaceae</taxon>
        <taxon>Pedobacter</taxon>
    </lineage>
</organism>
<dbReference type="Proteomes" id="UP001517367">
    <property type="component" value="Unassembled WGS sequence"/>
</dbReference>
<accession>A0ABW9JEG1</accession>
<proteinExistence type="predicted"/>
<evidence type="ECO:0000313" key="1">
    <source>
        <dbReference type="EMBL" id="MFN0290126.1"/>
    </source>
</evidence>
<dbReference type="EMBL" id="SRMP02000001">
    <property type="protein sequence ID" value="MFN0290126.1"/>
    <property type="molecule type" value="Genomic_DNA"/>
</dbReference>
<gene>
    <name evidence="1" type="ORF">E5L68_001920</name>
</gene>
<evidence type="ECO:0000313" key="2">
    <source>
        <dbReference type="Proteomes" id="UP001517367"/>
    </source>
</evidence>
<comment type="caution">
    <text evidence="1">The sequence shown here is derived from an EMBL/GenBank/DDBJ whole genome shotgun (WGS) entry which is preliminary data.</text>
</comment>